<sequence>MAAGVPTSLRVPFQADHGRRWPAMFLSQDEPPTRDGTSPNPGRYLQPLPGLLIGVILSLSSIAIISSFLTQKFYGGKPWRQLQVIQWVVIAIYADSWLFVFATAIIQFGFGVDYSFPLVYLFLVEKAYIIRGGIKRRLQSKLYIFNAFIMLGIYTVVAILNFVYRITKMRNGQCIIGMQKPAMIPLICFDVLVNVYLTVMFLVPLSNLVTFKSALRTRASKRLRAVATRTFIGALCTLVSSVVNLSVLMGLDGEPGWVCLMCCNSDILFNVIVIQWVISPDSNSPGSSKNDSQPLGTQQDDPDLTPPTVGRRLGSIRHGTMGTDQNPHYTVDGAHNTLNRAASLRREPSSEGMMDGRAAMSHTSDDNGSLETLPSIKTLSLHKELGLGPAAQVARDEREDGLVAAPDEVRVRDGNPHRSRIWRGNT</sequence>
<proteinExistence type="predicted"/>
<dbReference type="PANTHER" id="PTHR38848">
    <property type="entry name" value="G-PROTEIN COUPLED RECEPTORS FAMILY 3 PROFILE DOMAIN-CONTAINING PROTEIN"/>
    <property type="match status" value="1"/>
</dbReference>
<dbReference type="OrthoDB" id="3210850at2759"/>
<protein>
    <submittedName>
        <fullName evidence="2">Uncharacterized protein</fullName>
    </submittedName>
</protein>
<comment type="caution">
    <text evidence="2">The sequence shown here is derived from an EMBL/GenBank/DDBJ whole genome shotgun (WGS) entry which is preliminary data.</text>
</comment>
<accession>A0A420YGE6</accession>
<gene>
    <name evidence="2" type="ORF">DL546_005205</name>
</gene>
<feature type="compositionally biased region" description="Polar residues" evidence="1">
    <location>
        <begin position="282"/>
        <end position="299"/>
    </location>
</feature>
<reference evidence="2 3" key="1">
    <citation type="submission" date="2018-08" db="EMBL/GenBank/DDBJ databases">
        <title>Draft genome of the lignicolous fungus Coniochaeta pulveracea.</title>
        <authorList>
            <person name="Borstlap C.J."/>
            <person name="De Witt R.N."/>
            <person name="Botha A."/>
            <person name="Volschenk H."/>
        </authorList>
    </citation>
    <scope>NUCLEOTIDE SEQUENCE [LARGE SCALE GENOMIC DNA]</scope>
    <source>
        <strain evidence="2 3">CAB683</strain>
    </source>
</reference>
<organism evidence="2 3">
    <name type="scientific">Coniochaeta pulveracea</name>
    <dbReference type="NCBI Taxonomy" id="177199"/>
    <lineage>
        <taxon>Eukaryota</taxon>
        <taxon>Fungi</taxon>
        <taxon>Dikarya</taxon>
        <taxon>Ascomycota</taxon>
        <taxon>Pezizomycotina</taxon>
        <taxon>Sordariomycetes</taxon>
        <taxon>Sordariomycetidae</taxon>
        <taxon>Coniochaetales</taxon>
        <taxon>Coniochaetaceae</taxon>
        <taxon>Coniochaeta</taxon>
    </lineage>
</organism>
<name>A0A420YGE6_9PEZI</name>
<evidence type="ECO:0000256" key="1">
    <source>
        <dbReference type="SAM" id="MobiDB-lite"/>
    </source>
</evidence>
<evidence type="ECO:0000313" key="2">
    <source>
        <dbReference type="EMBL" id="RKU46940.1"/>
    </source>
</evidence>
<evidence type="ECO:0000313" key="3">
    <source>
        <dbReference type="Proteomes" id="UP000275385"/>
    </source>
</evidence>
<keyword evidence="3" id="KW-1185">Reference proteome</keyword>
<dbReference type="Proteomes" id="UP000275385">
    <property type="component" value="Unassembled WGS sequence"/>
</dbReference>
<dbReference type="AlphaFoldDB" id="A0A420YGE6"/>
<dbReference type="PANTHER" id="PTHR38848:SF3">
    <property type="entry name" value="G-PROTEIN COUPLED RECEPTORS FAMILY 3 PROFILE DOMAIN-CONTAINING PROTEIN"/>
    <property type="match status" value="1"/>
</dbReference>
<feature type="region of interest" description="Disordered" evidence="1">
    <location>
        <begin position="282"/>
        <end position="370"/>
    </location>
</feature>
<dbReference type="EMBL" id="QVQW01000011">
    <property type="protein sequence ID" value="RKU46940.1"/>
    <property type="molecule type" value="Genomic_DNA"/>
</dbReference>